<dbReference type="SUPFAM" id="SSF52172">
    <property type="entry name" value="CheY-like"/>
    <property type="match status" value="1"/>
</dbReference>
<dbReference type="RefSeq" id="WP_011697493.1">
    <property type="nucleotide sequence ID" value="NC_008554.1"/>
</dbReference>
<dbReference type="InterPro" id="IPR001789">
    <property type="entry name" value="Sig_transdc_resp-reg_receiver"/>
</dbReference>
<dbReference type="PROSITE" id="PS50045">
    <property type="entry name" value="SIGMA54_INTERACT_4"/>
    <property type="match status" value="1"/>
</dbReference>
<accession>A0LFW8</accession>
<keyword evidence="15" id="KW-1185">Reference proteome</keyword>
<dbReference type="Proteomes" id="UP000001784">
    <property type="component" value="Chromosome"/>
</dbReference>
<keyword evidence="6" id="KW-0902">Two-component regulatory system</keyword>
<evidence type="ECO:0000256" key="6">
    <source>
        <dbReference type="ARBA" id="ARBA00023012"/>
    </source>
</evidence>
<dbReference type="GO" id="GO:0005737">
    <property type="term" value="C:cytoplasm"/>
    <property type="evidence" value="ECO:0007669"/>
    <property type="project" value="UniProtKB-SubCell"/>
</dbReference>
<dbReference type="eggNOG" id="COG2204">
    <property type="taxonomic scope" value="Bacteria"/>
</dbReference>
<reference evidence="14 15" key="1">
    <citation type="submission" date="2006-10" db="EMBL/GenBank/DDBJ databases">
        <title>Complete sequence of Syntrophobacter fumaroxidans MPOB.</title>
        <authorList>
            <consortium name="US DOE Joint Genome Institute"/>
            <person name="Copeland A."/>
            <person name="Lucas S."/>
            <person name="Lapidus A."/>
            <person name="Barry K."/>
            <person name="Detter J.C."/>
            <person name="Glavina del Rio T."/>
            <person name="Hammon N."/>
            <person name="Israni S."/>
            <person name="Pitluck S."/>
            <person name="Goltsman E.G."/>
            <person name="Martinez M."/>
            <person name="Schmutz J."/>
            <person name="Larimer F."/>
            <person name="Land M."/>
            <person name="Hauser L."/>
            <person name="Kyrpides N."/>
            <person name="Kim E."/>
            <person name="Boone D.R."/>
            <person name="Brockman F."/>
            <person name="Culley D."/>
            <person name="Ferry J."/>
            <person name="Gunsalus R."/>
            <person name="McInerney M.J."/>
            <person name="Morrison M."/>
            <person name="Plugge C."/>
            <person name="Rohlin L."/>
            <person name="Scholten J."/>
            <person name="Sieber J."/>
            <person name="Stams A.J.M."/>
            <person name="Worm P."/>
            <person name="Henstra A.M."/>
            <person name="Richardson P."/>
        </authorList>
    </citation>
    <scope>NUCLEOTIDE SEQUENCE [LARGE SCALE GENOMIC DNA]</scope>
    <source>
        <strain evidence="15">DSM 10017 / MPOB</strain>
    </source>
</reference>
<dbReference type="Gene3D" id="1.10.8.60">
    <property type="match status" value="1"/>
</dbReference>
<dbReference type="Pfam" id="PF25601">
    <property type="entry name" value="AAA_lid_14"/>
    <property type="match status" value="1"/>
</dbReference>
<evidence type="ECO:0000259" key="13">
    <source>
        <dbReference type="PROSITE" id="PS50110"/>
    </source>
</evidence>
<keyword evidence="4" id="KW-0547">Nucleotide-binding</keyword>
<dbReference type="FunFam" id="1.10.8.60:FF:000014">
    <property type="entry name" value="DNA-binding transcriptional regulator NtrC"/>
    <property type="match status" value="1"/>
</dbReference>
<dbReference type="InterPro" id="IPR009057">
    <property type="entry name" value="Homeodomain-like_sf"/>
</dbReference>
<dbReference type="PRINTS" id="PR01590">
    <property type="entry name" value="HTHFIS"/>
</dbReference>
<evidence type="ECO:0000256" key="9">
    <source>
        <dbReference type="ARBA" id="ARBA00023159"/>
    </source>
</evidence>
<dbReference type="EMBL" id="CP000478">
    <property type="protein sequence ID" value="ABK16320.1"/>
    <property type="molecule type" value="Genomic_DNA"/>
</dbReference>
<dbReference type="InterPro" id="IPR025662">
    <property type="entry name" value="Sigma_54_int_dom_ATP-bd_1"/>
</dbReference>
<evidence type="ECO:0000313" key="14">
    <source>
        <dbReference type="EMBL" id="ABK16320.1"/>
    </source>
</evidence>
<dbReference type="OrthoDB" id="9763792at2"/>
<dbReference type="HOGENOM" id="CLU_000445_0_6_7"/>
<dbReference type="PROSITE" id="PS00688">
    <property type="entry name" value="SIGMA54_INTERACT_3"/>
    <property type="match status" value="1"/>
</dbReference>
<dbReference type="GO" id="GO:0000160">
    <property type="term" value="P:phosphorelay signal transduction system"/>
    <property type="evidence" value="ECO:0007669"/>
    <property type="project" value="UniProtKB-KW"/>
</dbReference>
<evidence type="ECO:0000256" key="8">
    <source>
        <dbReference type="ARBA" id="ARBA00023125"/>
    </source>
</evidence>
<dbReference type="InterPro" id="IPR002197">
    <property type="entry name" value="HTH_Fis"/>
</dbReference>
<dbReference type="InterPro" id="IPR011006">
    <property type="entry name" value="CheY-like_superfamily"/>
</dbReference>
<dbReference type="AlphaFoldDB" id="A0LFW8"/>
<dbReference type="SMART" id="SM00448">
    <property type="entry name" value="REC"/>
    <property type="match status" value="1"/>
</dbReference>
<gene>
    <name evidence="14" type="ordered locus">Sfum_0621</name>
</gene>
<feature type="domain" description="Response regulatory" evidence="13">
    <location>
        <begin position="4"/>
        <end position="119"/>
    </location>
</feature>
<dbReference type="Pfam" id="PF02954">
    <property type="entry name" value="HTH_8"/>
    <property type="match status" value="1"/>
</dbReference>
<dbReference type="SMART" id="SM00382">
    <property type="entry name" value="AAA"/>
    <property type="match status" value="1"/>
</dbReference>
<dbReference type="InterPro" id="IPR002078">
    <property type="entry name" value="Sigma_54_int"/>
</dbReference>
<dbReference type="GO" id="GO:0006355">
    <property type="term" value="P:regulation of DNA-templated transcription"/>
    <property type="evidence" value="ECO:0007669"/>
    <property type="project" value="InterPro"/>
</dbReference>
<evidence type="ECO:0000256" key="4">
    <source>
        <dbReference type="ARBA" id="ARBA00022741"/>
    </source>
</evidence>
<dbReference type="STRING" id="335543.Sfum_0621"/>
<keyword evidence="7" id="KW-0805">Transcription regulation</keyword>
<dbReference type="Pfam" id="PF00158">
    <property type="entry name" value="Sigma54_activat"/>
    <property type="match status" value="1"/>
</dbReference>
<dbReference type="PANTHER" id="PTHR32071">
    <property type="entry name" value="TRANSCRIPTIONAL REGULATORY PROTEIN"/>
    <property type="match status" value="1"/>
</dbReference>
<dbReference type="PROSITE" id="PS50110">
    <property type="entry name" value="RESPONSE_REGULATORY"/>
    <property type="match status" value="1"/>
</dbReference>
<keyword evidence="9" id="KW-0010">Activator</keyword>
<feature type="modified residue" description="4-aspartylphosphate" evidence="11">
    <location>
        <position position="54"/>
    </location>
</feature>
<keyword evidence="8" id="KW-0238">DNA-binding</keyword>
<dbReference type="InterPro" id="IPR025944">
    <property type="entry name" value="Sigma_54_int_dom_CS"/>
</dbReference>
<evidence type="ECO:0000313" key="15">
    <source>
        <dbReference type="Proteomes" id="UP000001784"/>
    </source>
</evidence>
<evidence type="ECO:0000256" key="11">
    <source>
        <dbReference type="PROSITE-ProRule" id="PRU00169"/>
    </source>
</evidence>
<dbReference type="Gene3D" id="3.40.50.2300">
    <property type="match status" value="1"/>
</dbReference>
<evidence type="ECO:0000256" key="1">
    <source>
        <dbReference type="ARBA" id="ARBA00004496"/>
    </source>
</evidence>
<evidence type="ECO:0000256" key="2">
    <source>
        <dbReference type="ARBA" id="ARBA00022490"/>
    </source>
</evidence>
<dbReference type="SUPFAM" id="SSF46689">
    <property type="entry name" value="Homeodomain-like"/>
    <property type="match status" value="1"/>
</dbReference>
<dbReference type="FunFam" id="3.40.50.300:FF:000006">
    <property type="entry name" value="DNA-binding transcriptional regulator NtrC"/>
    <property type="match status" value="1"/>
</dbReference>
<dbReference type="InterPro" id="IPR027417">
    <property type="entry name" value="P-loop_NTPase"/>
</dbReference>
<dbReference type="PANTHER" id="PTHR32071:SF117">
    <property type="entry name" value="PTS-DEPENDENT DIHYDROXYACETONE KINASE OPERON REGULATORY PROTEIN-RELATED"/>
    <property type="match status" value="1"/>
</dbReference>
<evidence type="ECO:0000256" key="5">
    <source>
        <dbReference type="ARBA" id="ARBA00022840"/>
    </source>
</evidence>
<proteinExistence type="predicted"/>
<keyword evidence="2" id="KW-0963">Cytoplasm</keyword>
<comment type="subcellular location">
    <subcellularLocation>
        <location evidence="1">Cytoplasm</location>
    </subcellularLocation>
</comment>
<keyword evidence="10" id="KW-0804">Transcription</keyword>
<keyword evidence="5" id="KW-0067">ATP-binding</keyword>
<protein>
    <submittedName>
        <fullName evidence="14">Two component, sigma54 specific, transcriptional regulator, Fis family</fullName>
    </submittedName>
</protein>
<evidence type="ECO:0000259" key="12">
    <source>
        <dbReference type="PROSITE" id="PS50045"/>
    </source>
</evidence>
<keyword evidence="3 11" id="KW-0597">Phosphoprotein</keyword>
<organism evidence="14 15">
    <name type="scientific">Syntrophobacter fumaroxidans (strain DSM 10017 / MPOB)</name>
    <dbReference type="NCBI Taxonomy" id="335543"/>
    <lineage>
        <taxon>Bacteria</taxon>
        <taxon>Pseudomonadati</taxon>
        <taxon>Thermodesulfobacteriota</taxon>
        <taxon>Syntrophobacteria</taxon>
        <taxon>Syntrophobacterales</taxon>
        <taxon>Syntrophobacteraceae</taxon>
        <taxon>Syntrophobacter</taxon>
    </lineage>
</organism>
<dbReference type="PROSITE" id="PS00675">
    <property type="entry name" value="SIGMA54_INTERACT_1"/>
    <property type="match status" value="1"/>
</dbReference>
<sequence>MPGKILMVDDEQDMLSLLSRILSDRTDHEITSVDDPLQVTELLKKNDYDLVITDLRMPGRDGLGVMEAVKQKNPNTAVIIMTAYGTIESAIEATRKGAFDYVTKPFRKERILHVVDQALKWQQLQKENTYLRERLEGKSQFASLIGSSRAMRTLHNQIDRVAKTSATVLITGESGTGKELVARELHKHSLRKDEQFIPLNCSTLPESIIESELFGHLRGSFTGALRDKKGLIEEANHGTLFLDEIGDLSMAMQVKLLRLLQEGEYKAIGSNTIRRVDIRFIAATNQNLHEKIRRGEFREDLFYRLNVINIVVPPLRERLDDIPLLVHSFLEKYNVLHHKNIKRVSPVTLNALMQRDWPGNVRELENTIERGVIMASGNTLETEDVTLPCREAPSSETPLFSEGDIYSMPFKEAKDKLIEEFQSQYISKALARHSGNVSQAARESGLKRQYLHRLMRETNVDSKTFKKQGPTD</sequence>
<dbReference type="FunFam" id="3.40.50.2300:FF:000018">
    <property type="entry name" value="DNA-binding transcriptional regulator NtrC"/>
    <property type="match status" value="1"/>
</dbReference>
<dbReference type="KEGG" id="sfu:Sfum_0621"/>
<evidence type="ECO:0000256" key="10">
    <source>
        <dbReference type="ARBA" id="ARBA00023163"/>
    </source>
</evidence>
<dbReference type="Pfam" id="PF00072">
    <property type="entry name" value="Response_reg"/>
    <property type="match status" value="1"/>
</dbReference>
<dbReference type="Gene3D" id="3.40.50.300">
    <property type="entry name" value="P-loop containing nucleotide triphosphate hydrolases"/>
    <property type="match status" value="1"/>
</dbReference>
<evidence type="ECO:0000256" key="7">
    <source>
        <dbReference type="ARBA" id="ARBA00023015"/>
    </source>
</evidence>
<dbReference type="CDD" id="cd00009">
    <property type="entry name" value="AAA"/>
    <property type="match status" value="1"/>
</dbReference>
<dbReference type="InParanoid" id="A0LFW8"/>
<dbReference type="GO" id="GO:0005524">
    <property type="term" value="F:ATP binding"/>
    <property type="evidence" value="ECO:0007669"/>
    <property type="project" value="UniProtKB-KW"/>
</dbReference>
<feature type="domain" description="Sigma-54 factor interaction" evidence="12">
    <location>
        <begin position="144"/>
        <end position="373"/>
    </location>
</feature>
<dbReference type="Gene3D" id="1.10.10.60">
    <property type="entry name" value="Homeodomain-like"/>
    <property type="match status" value="1"/>
</dbReference>
<dbReference type="InterPro" id="IPR003593">
    <property type="entry name" value="AAA+_ATPase"/>
</dbReference>
<dbReference type="InterPro" id="IPR058031">
    <property type="entry name" value="AAA_lid_NorR"/>
</dbReference>
<evidence type="ECO:0000256" key="3">
    <source>
        <dbReference type="ARBA" id="ARBA00022553"/>
    </source>
</evidence>
<name>A0LFW8_SYNFM</name>
<dbReference type="SUPFAM" id="SSF52540">
    <property type="entry name" value="P-loop containing nucleoside triphosphate hydrolases"/>
    <property type="match status" value="1"/>
</dbReference>
<dbReference type="GO" id="GO:0043565">
    <property type="term" value="F:sequence-specific DNA binding"/>
    <property type="evidence" value="ECO:0007669"/>
    <property type="project" value="InterPro"/>
</dbReference>